<dbReference type="SMART" id="SM00825">
    <property type="entry name" value="PKS_KS"/>
    <property type="match status" value="1"/>
</dbReference>
<dbReference type="SMART" id="SM01294">
    <property type="entry name" value="PKS_PP_betabranch"/>
    <property type="match status" value="1"/>
</dbReference>
<dbReference type="InterPro" id="IPR042104">
    <property type="entry name" value="PKS_dehydratase_sf"/>
</dbReference>
<dbReference type="PROSITE" id="PS50075">
    <property type="entry name" value="CARRIER"/>
    <property type="match status" value="1"/>
</dbReference>
<dbReference type="SUPFAM" id="SSF51735">
    <property type="entry name" value="NAD(P)-binding Rossmann-fold domains"/>
    <property type="match status" value="2"/>
</dbReference>
<dbReference type="Gene3D" id="1.10.1240.100">
    <property type="match status" value="1"/>
</dbReference>
<dbReference type="InterPro" id="IPR049551">
    <property type="entry name" value="PKS_DH_C"/>
</dbReference>
<dbReference type="InterPro" id="IPR013968">
    <property type="entry name" value="PKS_KR"/>
</dbReference>
<dbReference type="Proteomes" id="UP001220509">
    <property type="component" value="Chromosome"/>
</dbReference>
<dbReference type="GO" id="GO:0005737">
    <property type="term" value="C:cytoplasm"/>
    <property type="evidence" value="ECO:0007669"/>
    <property type="project" value="TreeGrafter"/>
</dbReference>
<evidence type="ECO:0000313" key="11">
    <source>
        <dbReference type="Proteomes" id="UP001220509"/>
    </source>
</evidence>
<dbReference type="InterPro" id="IPR006162">
    <property type="entry name" value="Ppantetheine_attach_site"/>
</dbReference>
<dbReference type="InterPro" id="IPR014031">
    <property type="entry name" value="Ketoacyl_synth_C"/>
</dbReference>
<dbReference type="InterPro" id="IPR009081">
    <property type="entry name" value="PP-bd_ACP"/>
</dbReference>
<accession>A0AAX3M7E5</accession>
<dbReference type="InterPro" id="IPR020841">
    <property type="entry name" value="PKS_Beta-ketoAc_synthase_dom"/>
</dbReference>
<dbReference type="InterPro" id="IPR049490">
    <property type="entry name" value="C883_1060-like_KR_N"/>
</dbReference>
<dbReference type="Gene3D" id="3.40.50.720">
    <property type="entry name" value="NAD(P)-binding Rossmann-like Domain"/>
    <property type="match status" value="1"/>
</dbReference>
<dbReference type="Pfam" id="PF00109">
    <property type="entry name" value="ketoacyl-synt"/>
    <property type="match status" value="1"/>
</dbReference>
<dbReference type="Pfam" id="PF14765">
    <property type="entry name" value="PS-DH"/>
    <property type="match status" value="1"/>
</dbReference>
<keyword evidence="5" id="KW-0808">Transferase</keyword>
<evidence type="ECO:0000256" key="5">
    <source>
        <dbReference type="ARBA" id="ARBA00022679"/>
    </source>
</evidence>
<dbReference type="Gene3D" id="3.10.129.110">
    <property type="entry name" value="Polyketide synthase dehydratase"/>
    <property type="match status" value="1"/>
</dbReference>
<dbReference type="RefSeq" id="WP_273616191.1">
    <property type="nucleotide sequence ID" value="NZ_CP117416.1"/>
</dbReference>
<dbReference type="InterPro" id="IPR050091">
    <property type="entry name" value="PKS_NRPS_Biosynth_Enz"/>
</dbReference>
<evidence type="ECO:0000256" key="1">
    <source>
        <dbReference type="ARBA" id="ARBA00003299"/>
    </source>
</evidence>
<dbReference type="InterPro" id="IPR016039">
    <property type="entry name" value="Thiolase-like"/>
</dbReference>
<keyword evidence="11" id="KW-1185">Reference proteome</keyword>
<dbReference type="InterPro" id="IPR036736">
    <property type="entry name" value="ACP-like_sf"/>
</dbReference>
<comment type="pathway">
    <text evidence="2">Antibiotic biosynthesis; bacillaene biosynthesis.</text>
</comment>
<dbReference type="GO" id="GO:0004312">
    <property type="term" value="F:fatty acid synthase activity"/>
    <property type="evidence" value="ECO:0007669"/>
    <property type="project" value="TreeGrafter"/>
</dbReference>
<keyword evidence="3" id="KW-0596">Phosphopantetheine</keyword>
<dbReference type="PANTHER" id="PTHR43775">
    <property type="entry name" value="FATTY ACID SYNTHASE"/>
    <property type="match status" value="1"/>
</dbReference>
<dbReference type="KEGG" id="pka:PQ456_11105"/>
<dbReference type="PROSITE" id="PS00012">
    <property type="entry name" value="PHOSPHOPANTETHEINE"/>
    <property type="match status" value="1"/>
</dbReference>
<dbReference type="GO" id="GO:0005886">
    <property type="term" value="C:plasma membrane"/>
    <property type="evidence" value="ECO:0007669"/>
    <property type="project" value="TreeGrafter"/>
</dbReference>
<dbReference type="SMART" id="SM00826">
    <property type="entry name" value="PKS_DH"/>
    <property type="match status" value="1"/>
</dbReference>
<dbReference type="CDD" id="cd08953">
    <property type="entry name" value="KR_2_SDR_x"/>
    <property type="match status" value="1"/>
</dbReference>
<dbReference type="SMART" id="SM00823">
    <property type="entry name" value="PKS_PP"/>
    <property type="match status" value="1"/>
</dbReference>
<dbReference type="InterPro" id="IPR049900">
    <property type="entry name" value="PKS_mFAS_DH"/>
</dbReference>
<dbReference type="EMBL" id="CP117416">
    <property type="protein sequence ID" value="WCT58030.1"/>
    <property type="molecule type" value="Genomic_DNA"/>
</dbReference>
<dbReference type="Pfam" id="PF21394">
    <property type="entry name" value="Beta-ketacyl_N"/>
    <property type="match status" value="1"/>
</dbReference>
<feature type="region of interest" description="N-terminal hotdog fold" evidence="6">
    <location>
        <begin position="662"/>
        <end position="785"/>
    </location>
</feature>
<dbReference type="CDD" id="cd00833">
    <property type="entry name" value="PKS"/>
    <property type="match status" value="1"/>
</dbReference>
<dbReference type="SUPFAM" id="SSF47336">
    <property type="entry name" value="ACP-like"/>
    <property type="match status" value="1"/>
</dbReference>
<dbReference type="InterPro" id="IPR018201">
    <property type="entry name" value="Ketoacyl_synth_AS"/>
</dbReference>
<dbReference type="InterPro" id="IPR026935">
    <property type="entry name" value="BtrH_N"/>
</dbReference>
<dbReference type="SUPFAM" id="SSF53901">
    <property type="entry name" value="Thiolase-like"/>
    <property type="match status" value="1"/>
</dbReference>
<protein>
    <submittedName>
        <fullName evidence="10">SDR family NAD(P)-dependent oxidoreductase</fullName>
    </submittedName>
</protein>
<dbReference type="Pfam" id="PF08659">
    <property type="entry name" value="KR"/>
    <property type="match status" value="1"/>
</dbReference>
<dbReference type="PANTHER" id="PTHR43775:SF37">
    <property type="entry name" value="SI:DKEY-61P9.11"/>
    <property type="match status" value="1"/>
</dbReference>
<sequence>MNSIYQYVVEKTATGSINKAIGVEILKQLKREDNEKPHQDIAIIGIAIEMPNANDLDQFWSNLRQGIDCVAPFSEKRKADLQALWPMGQMSDAAPKYADGAYLSDIAHFDPSYFNISPVEAKLMDPQQRLFLQHAWRAIADAGYSEEQLSRSRTGVYVGFTGDFSESYQNFIAEVNPEQLPLSVTGNINSIIASRISYCLNLKGPAMLVDTACSSALVAVHLAALGMRNGDCEMAIAGGVKLNMLPLKDKLQSLDIASSTGKARTFDDESDGTGFGEGVAAILMKPLAKAQKDGDRIYAVIKGSAVNQDGSSIGITAPNALAQEDVIVRAWKNAGIDPETISYMEAHGTGTKLGDPIEIDGIAKAFSRFTDKKQFCAVGSIKTNIGHLDHLAGLAGLVKAVLAMQHAEIPPSLHFRRPNRNIRFESSPVFVSDRLIPWSVEHGPRRCGVSSFGLSGTNCHVVLEEAPPVKTEPATLDHLRVLTLSAESKEALIELVQSYRFYVGSKLYRNLDDLCYTANTGRGHYSHRLVLLFIDENKLQQQMLRLVQDEAWDVLEAEEIYYGENKVISAPKVNKRLGELTEDDKRQLTAKAHSLLESGEQLAALAKLYTSGADVAWSTLYRGHKYSKVQLPPVPFARKRFWVEAVTDKRKIEHVTHEQPLNSLIDKQLVDTMGLQVYASDFRLEERWVLSQHRIMGNGVVPGTTFIDMVRQLLLLDGSENESHFEQVTFLSPFIVSEGEVRQMHLSFENDKDTRLRFAIVSRGEDEKEWIEHCKGTVDLIKPQKNRTFPFRELLDRFASYETIEVEQGQGDIEFGPRWNNVRQIQVNKTEMLAHIELPEDFAADIYDHQLHPAMMDNAMNIAINQIGDGFYLPWMYKKLRVYGKMPQQFFSFVLLKQDVQPGGETAVFDVMLMDKHGRVFAEAEDYIIKRVNKDGESYQRLKSSDCFQLEWLPEPCVTDEPATSISGSVLLLGNHEADMQSLKARFGQEGCRVIEVELGQEFCERGPDQYISSAASNDFDRILQTADREQIGQIVYMLRTPEESDSYERLEDLRKKSADGLFLLIQSLLRHKLKQTLNLTLIASNAQNISNAESELQPLFSAFFGLGKVINEEYPDLHVRCIDVDEHISIDTLWEEMSFKPSTYCIGYRRNVRYAPKLVSLHKISTDVRPVPLKQEGFYLITGGLGGLGLEVGKHLAASLSGIKLVFMNRTALPPREIWARIIDDSVDEKTIRAIQALLEMERRGASVQSYSADVSKADELEAALCQLRAQYGKVNGIVHAAGVAGKGYLFQKQPLDFQSVMAPKVKGTWLLDKLTENEPPDFFVLFSSITALIGGVGQGDYTAANAYMDTFAAKRNQSGKRTLSINWPIWKETGMGVDYEIQDNGILQAIRTTSAMQMLDFLLPQSHANVIVGKWNQEAAGKRLIGSFLFGLSQELERKILKLASSRERTLQKENPYLYAEVEVHGKENYSEMEVKLAQIWSGILELEQINVYDSFYSLGGDSIIAVRLVSAMSDLLQVEIGVNDLLDLATIEALAGYIDKLPGQESTAKPNAVTKVASKQAPEELRAIVSDQASSLPDQTIISLDTFNQTQELSWRQFNCYDRGFAIQFGDENASLIPFFKLFLGLKRGYNLSAHGYPYSLQDQEKVFGYETDHQMLTKFGYALQQVNVGSESNFHETICQLVAQKKLVMVSFDEFYSFYTPYYRKEHTDHLTIINGYDRRKEIYHIVNHNHLQQQAVSTVSYGPFTTPFATLEEVYEAIPIELRTIIILDRLPDSIIHVESLRTELLHLLRILSVEGQAGSEIERMITWDGQSTESVDEKIRELYLKLGGKELFVDTLMRDFIEEPWQTEIEAAADVIITSSKQFITQFVTGIFRKRPVDIQDVIHFEAEVRDHTQQWLNLAITVLEQKWQKS</sequence>
<dbReference type="PROSITE" id="PS52004">
    <property type="entry name" value="KS3_2"/>
    <property type="match status" value="1"/>
</dbReference>
<dbReference type="GO" id="GO:0006633">
    <property type="term" value="P:fatty acid biosynthetic process"/>
    <property type="evidence" value="ECO:0007669"/>
    <property type="project" value="InterPro"/>
</dbReference>
<feature type="domain" description="Carrier" evidence="7">
    <location>
        <begin position="1470"/>
        <end position="1545"/>
    </location>
</feature>
<feature type="active site" description="Proton acceptor; for dehydratase activity" evidence="6">
    <location>
        <position position="693"/>
    </location>
</feature>
<feature type="domain" description="Ketosynthase family 3 (KS3)" evidence="8">
    <location>
        <begin position="38"/>
        <end position="465"/>
    </location>
</feature>
<dbReference type="SMART" id="SM00822">
    <property type="entry name" value="PKS_KR"/>
    <property type="match status" value="1"/>
</dbReference>
<dbReference type="PROSITE" id="PS00606">
    <property type="entry name" value="KS3_1"/>
    <property type="match status" value="1"/>
</dbReference>
<feature type="active site" description="Proton donor; for dehydratase activity" evidence="6">
    <location>
        <position position="857"/>
    </location>
</feature>
<dbReference type="Pfam" id="PF00550">
    <property type="entry name" value="PP-binding"/>
    <property type="match status" value="1"/>
</dbReference>
<dbReference type="InterPro" id="IPR020807">
    <property type="entry name" value="PKS_DH"/>
</dbReference>
<name>A0AAX3M7E5_9BACL</name>
<dbReference type="InterPro" id="IPR049552">
    <property type="entry name" value="PKS_DH_N"/>
</dbReference>
<dbReference type="GO" id="GO:0071770">
    <property type="term" value="P:DIM/DIP cell wall layer assembly"/>
    <property type="evidence" value="ECO:0007669"/>
    <property type="project" value="TreeGrafter"/>
</dbReference>
<dbReference type="Pfam" id="PF21089">
    <property type="entry name" value="PKS_DH_N"/>
    <property type="match status" value="1"/>
</dbReference>
<dbReference type="InterPro" id="IPR020806">
    <property type="entry name" value="PKS_PP-bd"/>
</dbReference>
<dbReference type="Pfam" id="PF22621">
    <property type="entry name" value="CurL-like_PKS_C"/>
    <property type="match status" value="1"/>
</dbReference>
<dbReference type="InterPro" id="IPR014030">
    <property type="entry name" value="Ketoacyl_synth_N"/>
</dbReference>
<proteinExistence type="predicted"/>
<dbReference type="GO" id="GO:0031177">
    <property type="term" value="F:phosphopantetheine binding"/>
    <property type="evidence" value="ECO:0007669"/>
    <property type="project" value="InterPro"/>
</dbReference>
<dbReference type="Gene3D" id="1.10.1200.10">
    <property type="entry name" value="ACP-like"/>
    <property type="match status" value="1"/>
</dbReference>
<dbReference type="InterPro" id="IPR057326">
    <property type="entry name" value="KR_dom"/>
</dbReference>
<evidence type="ECO:0000256" key="2">
    <source>
        <dbReference type="ARBA" id="ARBA00004789"/>
    </source>
</evidence>
<evidence type="ECO:0000256" key="6">
    <source>
        <dbReference type="PROSITE-ProRule" id="PRU01363"/>
    </source>
</evidence>
<reference evidence="10 11" key="1">
    <citation type="submission" date="2023-02" db="EMBL/GenBank/DDBJ databases">
        <title>Genome sequence of Paenibacillus kyungheensis KACC 18744.</title>
        <authorList>
            <person name="Kim S."/>
            <person name="Heo J."/>
            <person name="Kwon S.-W."/>
        </authorList>
    </citation>
    <scope>NUCLEOTIDE SEQUENCE [LARGE SCALE GENOMIC DNA]</scope>
    <source>
        <strain evidence="10 11">KACC 18744</strain>
    </source>
</reference>
<gene>
    <name evidence="10" type="ORF">PQ456_11105</name>
</gene>
<feature type="domain" description="PKS/mFAS DH" evidence="9">
    <location>
        <begin position="662"/>
        <end position="938"/>
    </location>
</feature>
<feature type="region of interest" description="C-terminal hotdog fold" evidence="6">
    <location>
        <begin position="799"/>
        <end position="938"/>
    </location>
</feature>
<keyword evidence="4" id="KW-0597">Phosphoprotein</keyword>
<evidence type="ECO:0000259" key="9">
    <source>
        <dbReference type="PROSITE" id="PS52019"/>
    </source>
</evidence>
<dbReference type="Gene3D" id="3.40.47.10">
    <property type="match status" value="1"/>
</dbReference>
<evidence type="ECO:0000256" key="3">
    <source>
        <dbReference type="ARBA" id="ARBA00022450"/>
    </source>
</evidence>
<dbReference type="Pfam" id="PF02801">
    <property type="entry name" value="Ketoacyl-synt_C"/>
    <property type="match status" value="1"/>
</dbReference>
<dbReference type="GO" id="GO:0004315">
    <property type="term" value="F:3-oxoacyl-[acyl-carrier-protein] synthase activity"/>
    <property type="evidence" value="ECO:0007669"/>
    <property type="project" value="InterPro"/>
</dbReference>
<dbReference type="Pfam" id="PF14399">
    <property type="entry name" value="BtrH_N"/>
    <property type="match status" value="1"/>
</dbReference>
<comment type="function">
    <text evidence="1">Involved in some intermediate steps for the synthesis of the antibiotic polyketide bacillaene which is involved in secondary metabolism.</text>
</comment>
<dbReference type="PROSITE" id="PS52019">
    <property type="entry name" value="PKS_MFAS_DH"/>
    <property type="match status" value="1"/>
</dbReference>
<evidence type="ECO:0000313" key="10">
    <source>
        <dbReference type="EMBL" id="WCT58030.1"/>
    </source>
</evidence>
<dbReference type="InterPro" id="IPR036291">
    <property type="entry name" value="NAD(P)-bd_dom_sf"/>
</dbReference>
<evidence type="ECO:0000259" key="7">
    <source>
        <dbReference type="PROSITE" id="PS50075"/>
    </source>
</evidence>
<evidence type="ECO:0000256" key="4">
    <source>
        <dbReference type="ARBA" id="ARBA00022553"/>
    </source>
</evidence>
<evidence type="ECO:0000259" key="8">
    <source>
        <dbReference type="PROSITE" id="PS52004"/>
    </source>
</evidence>
<organism evidence="10 11">
    <name type="scientific">Paenibacillus kyungheensis</name>
    <dbReference type="NCBI Taxonomy" id="1452732"/>
    <lineage>
        <taxon>Bacteria</taxon>
        <taxon>Bacillati</taxon>
        <taxon>Bacillota</taxon>
        <taxon>Bacilli</taxon>
        <taxon>Bacillales</taxon>
        <taxon>Paenibacillaceae</taxon>
        <taxon>Paenibacillus</taxon>
    </lineage>
</organism>